<dbReference type="Proteomes" id="UP000275719">
    <property type="component" value="Unassembled WGS sequence"/>
</dbReference>
<dbReference type="PANTHER" id="PTHR44858">
    <property type="entry name" value="TETRATRICOPEPTIDE REPEAT PROTEIN 6"/>
    <property type="match status" value="1"/>
</dbReference>
<dbReference type="InterPro" id="IPR011990">
    <property type="entry name" value="TPR-like_helical_dom_sf"/>
</dbReference>
<dbReference type="InterPro" id="IPR019734">
    <property type="entry name" value="TPR_rpt"/>
</dbReference>
<evidence type="ECO:0000256" key="3">
    <source>
        <dbReference type="PROSITE-ProRule" id="PRU00339"/>
    </source>
</evidence>
<sequence>MIKFVYFLSFLTLFTCNAQNDQKSRKDQIIQEHIYDCADKINFYKNLDEYQECIDEGIKKDSTIAYLWQQKAMPYFKLKQYETGMKHLDKAVILDSKRYLAYRAFIKCIFVKDYKDAIIDFQECINNYGDSFEMDHSYTFYIGLSHLQLKDFIKAESSFEETISNQKKMFSEAHHLDLFYLGVTKYELGKYQEAITIFDEALNQYPKFSDVIYYKALALNKINDNNLESSKLLKLAKEYASKGFTINEDNAIYEDYPYKVKW</sequence>
<dbReference type="RefSeq" id="WP_125018574.1">
    <property type="nucleotide sequence ID" value="NZ_RQVQ01000011.1"/>
</dbReference>
<keyword evidence="2 3" id="KW-0802">TPR repeat</keyword>
<accession>A0A3P3WBB5</accession>
<feature type="repeat" description="TPR" evidence="3">
    <location>
        <begin position="175"/>
        <end position="208"/>
    </location>
</feature>
<evidence type="ECO:0000256" key="2">
    <source>
        <dbReference type="ARBA" id="ARBA00022803"/>
    </source>
</evidence>
<dbReference type="PANTHER" id="PTHR44858:SF1">
    <property type="entry name" value="UDP-N-ACETYLGLUCOSAMINE--PEPTIDE N-ACETYLGLUCOSAMINYLTRANSFERASE SPINDLY-RELATED"/>
    <property type="match status" value="1"/>
</dbReference>
<proteinExistence type="predicted"/>
<dbReference type="OrthoDB" id="655905at2"/>
<protein>
    <submittedName>
        <fullName evidence="4">Tetratricopeptide repeat protein</fullName>
    </submittedName>
</protein>
<dbReference type="Gene3D" id="1.25.40.10">
    <property type="entry name" value="Tetratricopeptide repeat domain"/>
    <property type="match status" value="2"/>
</dbReference>
<evidence type="ECO:0000313" key="5">
    <source>
        <dbReference type="Proteomes" id="UP000275719"/>
    </source>
</evidence>
<organism evidence="4 5">
    <name type="scientific">Paenimyroides tangerinum</name>
    <dbReference type="NCBI Taxonomy" id="2488728"/>
    <lineage>
        <taxon>Bacteria</taxon>
        <taxon>Pseudomonadati</taxon>
        <taxon>Bacteroidota</taxon>
        <taxon>Flavobacteriia</taxon>
        <taxon>Flavobacteriales</taxon>
        <taxon>Flavobacteriaceae</taxon>
        <taxon>Paenimyroides</taxon>
    </lineage>
</organism>
<evidence type="ECO:0000256" key="1">
    <source>
        <dbReference type="ARBA" id="ARBA00022737"/>
    </source>
</evidence>
<keyword evidence="5" id="KW-1185">Reference proteome</keyword>
<reference evidence="4 5" key="1">
    <citation type="submission" date="2018-11" db="EMBL/GenBank/DDBJ databases">
        <title>Flavobacterium sp. nov., YIM 102701-2 draft genome.</title>
        <authorList>
            <person name="Li G."/>
            <person name="Jiang Y."/>
        </authorList>
    </citation>
    <scope>NUCLEOTIDE SEQUENCE [LARGE SCALE GENOMIC DNA]</scope>
    <source>
        <strain evidence="4 5">YIM 102701-2</strain>
    </source>
</reference>
<dbReference type="PROSITE" id="PS50005">
    <property type="entry name" value="TPR"/>
    <property type="match status" value="1"/>
</dbReference>
<dbReference type="EMBL" id="RQVQ01000011">
    <property type="protein sequence ID" value="RRJ91306.1"/>
    <property type="molecule type" value="Genomic_DNA"/>
</dbReference>
<dbReference type="InterPro" id="IPR050498">
    <property type="entry name" value="Ycf3"/>
</dbReference>
<dbReference type="InterPro" id="IPR013105">
    <property type="entry name" value="TPR_2"/>
</dbReference>
<dbReference type="AlphaFoldDB" id="A0A3P3WBB5"/>
<dbReference type="Pfam" id="PF07719">
    <property type="entry name" value="TPR_2"/>
    <property type="match status" value="1"/>
</dbReference>
<dbReference type="SUPFAM" id="SSF48452">
    <property type="entry name" value="TPR-like"/>
    <property type="match status" value="1"/>
</dbReference>
<comment type="caution">
    <text evidence="4">The sequence shown here is derived from an EMBL/GenBank/DDBJ whole genome shotgun (WGS) entry which is preliminary data.</text>
</comment>
<gene>
    <name evidence="4" type="ORF">EG240_06440</name>
</gene>
<keyword evidence="1" id="KW-0677">Repeat</keyword>
<dbReference type="SMART" id="SM00028">
    <property type="entry name" value="TPR"/>
    <property type="match status" value="3"/>
</dbReference>
<evidence type="ECO:0000313" key="4">
    <source>
        <dbReference type="EMBL" id="RRJ91306.1"/>
    </source>
</evidence>
<name>A0A3P3WBB5_9FLAO</name>